<proteinExistence type="inferred from homology"/>
<dbReference type="NCBIfam" id="NF033749">
    <property type="entry name" value="bact_hemeryth"/>
    <property type="match status" value="1"/>
</dbReference>
<dbReference type="InterPro" id="IPR012312">
    <property type="entry name" value="Hemerythrin-like"/>
</dbReference>
<dbReference type="NCBIfam" id="TIGR02481">
    <property type="entry name" value="hemeryth_dom"/>
    <property type="match status" value="1"/>
</dbReference>
<dbReference type="InterPro" id="IPR050669">
    <property type="entry name" value="Hemerythrin"/>
</dbReference>
<sequence>MMWKDKYKIGVPLIDQQHEELFKRVSDFIKTVRQEGIWETKLAKVKENMAFMQEYVVVHFADEEAYQEKIQYPDLENHKQVHAKFKDAVNGYVLRLEQEGYSEELVQEFSGKLMAWLIMHVAAMDQKLGEYVVSQGGQL</sequence>
<dbReference type="SUPFAM" id="SSF47188">
    <property type="entry name" value="Hemerythrin-like"/>
    <property type="match status" value="1"/>
</dbReference>
<dbReference type="RefSeq" id="WP_304540559.1">
    <property type="nucleotide sequence ID" value="NZ_JARPTC010000002.1"/>
</dbReference>
<dbReference type="GO" id="GO:0046872">
    <property type="term" value="F:metal ion binding"/>
    <property type="evidence" value="ECO:0007669"/>
    <property type="project" value="UniProtKB-KW"/>
</dbReference>
<keyword evidence="6" id="KW-1185">Reference proteome</keyword>
<comment type="similarity">
    <text evidence="1">Belongs to the hemerythrin family.</text>
</comment>
<dbReference type="Gene3D" id="1.20.120.50">
    <property type="entry name" value="Hemerythrin-like"/>
    <property type="match status" value="1"/>
</dbReference>
<evidence type="ECO:0000256" key="3">
    <source>
        <dbReference type="ARBA" id="ARBA00023004"/>
    </source>
</evidence>
<dbReference type="Proteomes" id="UP001172911">
    <property type="component" value="Unassembled WGS sequence"/>
</dbReference>
<dbReference type="EMBL" id="JARPTC010000002">
    <property type="protein sequence ID" value="MDO7785884.1"/>
    <property type="molecule type" value="Genomic_DNA"/>
</dbReference>
<reference evidence="5" key="2">
    <citation type="submission" date="2023-03" db="EMBL/GenBank/DDBJ databases">
        <authorList>
            <person name="Zhang Z."/>
        </authorList>
    </citation>
    <scope>NUCLEOTIDE SEQUENCE</scope>
    <source>
        <strain evidence="5">DSA</strain>
    </source>
</reference>
<gene>
    <name evidence="5" type="ORF">P6N53_01410</name>
</gene>
<name>A0AAW7Z7M0_9FIRM</name>
<evidence type="ECO:0000256" key="1">
    <source>
        <dbReference type="ARBA" id="ARBA00010587"/>
    </source>
</evidence>
<evidence type="ECO:0000259" key="4">
    <source>
        <dbReference type="Pfam" id="PF01814"/>
    </source>
</evidence>
<evidence type="ECO:0000313" key="5">
    <source>
        <dbReference type="EMBL" id="MDO7785884.1"/>
    </source>
</evidence>
<feature type="domain" description="Hemerythrin-like" evidence="4">
    <location>
        <begin position="11"/>
        <end position="130"/>
    </location>
</feature>
<dbReference type="InterPro" id="IPR035938">
    <property type="entry name" value="Hemerythrin-like_sf"/>
</dbReference>
<dbReference type="CDD" id="cd12107">
    <property type="entry name" value="Hemerythrin"/>
    <property type="match status" value="1"/>
</dbReference>
<dbReference type="InterPro" id="IPR012827">
    <property type="entry name" value="Hemerythrin_metal-bd"/>
</dbReference>
<protein>
    <submittedName>
        <fullName evidence="5">Hemerythrin family protein</fullName>
    </submittedName>
</protein>
<comment type="caution">
    <text evidence="5">The sequence shown here is derived from an EMBL/GenBank/DDBJ whole genome shotgun (WGS) entry which is preliminary data.</text>
</comment>
<organism evidence="5 6">
    <name type="scientific">Desulforamulus aquiferis</name>
    <dbReference type="NCBI Taxonomy" id="1397668"/>
    <lineage>
        <taxon>Bacteria</taxon>
        <taxon>Bacillati</taxon>
        <taxon>Bacillota</taxon>
        <taxon>Clostridia</taxon>
        <taxon>Eubacteriales</taxon>
        <taxon>Peptococcaceae</taxon>
        <taxon>Desulforamulus</taxon>
    </lineage>
</organism>
<dbReference type="AlphaFoldDB" id="A0AAW7Z7M0"/>
<evidence type="ECO:0000313" key="6">
    <source>
        <dbReference type="Proteomes" id="UP001172911"/>
    </source>
</evidence>
<accession>A0AAW7Z7M0</accession>
<evidence type="ECO:0000256" key="2">
    <source>
        <dbReference type="ARBA" id="ARBA00022723"/>
    </source>
</evidence>
<reference evidence="5" key="1">
    <citation type="journal article" date="2023" name="J. Hazard. Mater.">
        <title>Anaerobic biodegradation of pyrene and benzo[a]pyrene by a new sulfate-reducing Desulforamulus aquiferis strain DSA.</title>
        <authorList>
            <person name="Zhang Z."/>
            <person name="Sun J."/>
            <person name="Gong X."/>
            <person name="Wang C."/>
            <person name="Wang H."/>
        </authorList>
    </citation>
    <scope>NUCLEOTIDE SEQUENCE</scope>
    <source>
        <strain evidence="5">DSA</strain>
    </source>
</reference>
<keyword evidence="3" id="KW-0408">Iron</keyword>
<dbReference type="PANTHER" id="PTHR37164:SF1">
    <property type="entry name" value="BACTERIOHEMERYTHRIN"/>
    <property type="match status" value="1"/>
</dbReference>
<dbReference type="PANTHER" id="PTHR37164">
    <property type="entry name" value="BACTERIOHEMERYTHRIN"/>
    <property type="match status" value="1"/>
</dbReference>
<keyword evidence="2" id="KW-0479">Metal-binding</keyword>
<dbReference type="Pfam" id="PF01814">
    <property type="entry name" value="Hemerythrin"/>
    <property type="match status" value="1"/>
</dbReference>